<dbReference type="Proteomes" id="UP001487296">
    <property type="component" value="Unassembled WGS sequence"/>
</dbReference>
<feature type="signal peptide" evidence="2">
    <location>
        <begin position="1"/>
        <end position="24"/>
    </location>
</feature>
<sequence length="287" mass="30601">MKKPIIVMMAATLLLSGCDTYAGAGAYTGTTLGSVLGSAIGGIAGGPRGSDIGTIVGMAGGAIVGGAIGQAKDQKQQEELDQYKRDKAERAASRAHRRHAENGVGDVASHSDWNDVPTDDTYGSGFDATNSGDDRIYDFNSSDYTGDYTAQQPETTMPLQSGVDEMAQGFSFTPTLEVVNARFVDANQNGQIERGELCKIIFEVMNRGPRTVYDIQPTVVEATGNKHIFVSPNMHVEQIQPGKGIRYTAMVKADGRLKNGSAKFCVSVIQGNTHISKVTEFNIPTVK</sequence>
<comment type="caution">
    <text evidence="3">The sequence shown here is derived from an EMBL/GenBank/DDBJ whole genome shotgun (WGS) entry which is preliminary data.</text>
</comment>
<evidence type="ECO:0000256" key="2">
    <source>
        <dbReference type="SAM" id="SignalP"/>
    </source>
</evidence>
<name>A0ABV1FRI8_9BACT</name>
<evidence type="ECO:0000313" key="3">
    <source>
        <dbReference type="EMBL" id="MEQ2487034.1"/>
    </source>
</evidence>
<dbReference type="RefSeq" id="WP_215760078.1">
    <property type="nucleotide sequence ID" value="NZ_JAHKBE010000029.1"/>
</dbReference>
<dbReference type="PROSITE" id="PS51257">
    <property type="entry name" value="PROKAR_LIPOPROTEIN"/>
    <property type="match status" value="1"/>
</dbReference>
<organism evidence="3 4">
    <name type="scientific">Hallella faecis</name>
    <dbReference type="NCBI Taxonomy" id="2841596"/>
    <lineage>
        <taxon>Bacteria</taxon>
        <taxon>Pseudomonadati</taxon>
        <taxon>Bacteroidota</taxon>
        <taxon>Bacteroidia</taxon>
        <taxon>Bacteroidales</taxon>
        <taxon>Prevotellaceae</taxon>
        <taxon>Hallella</taxon>
    </lineage>
</organism>
<feature type="region of interest" description="Disordered" evidence="1">
    <location>
        <begin position="84"/>
        <end position="115"/>
    </location>
</feature>
<protein>
    <submittedName>
        <fullName evidence="3">Glycine zipper domain-containing protein</fullName>
    </submittedName>
</protein>
<accession>A0ABV1FRI8</accession>
<keyword evidence="4" id="KW-1185">Reference proteome</keyword>
<dbReference type="InterPro" id="IPR018247">
    <property type="entry name" value="EF_Hand_1_Ca_BS"/>
</dbReference>
<dbReference type="EMBL" id="JBBNFP010000030">
    <property type="protein sequence ID" value="MEQ2487034.1"/>
    <property type="molecule type" value="Genomic_DNA"/>
</dbReference>
<gene>
    <name evidence="3" type="ORF">AAAT34_08185</name>
</gene>
<dbReference type="PROSITE" id="PS00018">
    <property type="entry name" value="EF_HAND_1"/>
    <property type="match status" value="1"/>
</dbReference>
<reference evidence="3 4" key="1">
    <citation type="submission" date="2024-04" db="EMBL/GenBank/DDBJ databases">
        <title>Human intestinal bacterial collection.</title>
        <authorList>
            <person name="Pauvert C."/>
            <person name="Hitch T.C.A."/>
            <person name="Clavel T."/>
        </authorList>
    </citation>
    <scope>NUCLEOTIDE SEQUENCE [LARGE SCALE GENOMIC DNA]</scope>
    <source>
        <strain evidence="3 4">CLA-AA-H145</strain>
    </source>
</reference>
<evidence type="ECO:0000313" key="4">
    <source>
        <dbReference type="Proteomes" id="UP001487296"/>
    </source>
</evidence>
<evidence type="ECO:0000256" key="1">
    <source>
        <dbReference type="SAM" id="MobiDB-lite"/>
    </source>
</evidence>
<keyword evidence="2" id="KW-0732">Signal</keyword>
<proteinExistence type="predicted"/>
<feature type="chain" id="PRO_5047261439" evidence="2">
    <location>
        <begin position="25"/>
        <end position="287"/>
    </location>
</feature>